<dbReference type="InterPro" id="IPR034733">
    <property type="entry name" value="AcCoA_carboxyl_beta"/>
</dbReference>
<sequence length="566" mass="60692">MPGDGDRGRDYVPPPKTESKMVDDGVTWEGPLARLRQQQAVIRTANPQDAGYSRQKQNGKLWVRERLDALLDSGSFTEIGSITGKPSDNGSSNGTTASQFTPANSVIGFGKLNGRRVFVVADDFSVRGGHADGGIAMKAPYGEIRLLDGSSGGGSVATYLATGATYVPPLAGLGQSMDALAVVPVVSALLGPVVGLGAAKAATSHFSVMLKDLSQMFAAGPPVVKQATFEELSKEELGGWKIHSANGSVDNIVSSEYEAFTQIRSFLSYMPSSIFVLPTVTTSTDACDRREEDLISVIPRRRTRAYDVRKVISMIVDHEEASTPRPGSKPTTSFFEIGQTWGRNIVTGLARLDGRPVGVLSSDCTVNGGALDAFGSQKTARFVNLCDHFGIPLLNLVDQPGFAIGSAAERIATIRHGASAISALYNATIPTYTVIIRRAFGVAGGAFADPEDGKNTRIAWPSGDWGSLPLEGGIEAAYKRQLEAAVSPAERDKLMASLLAQFDEVRSPLRTAHRFGIEEIVDPRDTRPLACEWAKHVYEVVLPPRLMLRQNVLSWDGKLPRGGYRL</sequence>
<dbReference type="Proteomes" id="UP000053820">
    <property type="component" value="Unassembled WGS sequence"/>
</dbReference>
<evidence type="ECO:0000259" key="2">
    <source>
        <dbReference type="PROSITE" id="PS50989"/>
    </source>
</evidence>
<dbReference type="InterPro" id="IPR011763">
    <property type="entry name" value="COA_CT_C"/>
</dbReference>
<evidence type="ECO:0000313" key="4">
    <source>
        <dbReference type="Proteomes" id="UP000053820"/>
    </source>
</evidence>
<keyword evidence="4" id="KW-1185">Reference proteome</keyword>
<dbReference type="Pfam" id="PF01039">
    <property type="entry name" value="Carboxyl_trans"/>
    <property type="match status" value="1"/>
</dbReference>
<dbReference type="SUPFAM" id="SSF52096">
    <property type="entry name" value="ClpP/crotonase"/>
    <property type="match status" value="2"/>
</dbReference>
<dbReference type="InterPro" id="IPR029045">
    <property type="entry name" value="ClpP/crotonase-like_dom_sf"/>
</dbReference>
<dbReference type="InterPro" id="IPR051047">
    <property type="entry name" value="AccD/PCCB"/>
</dbReference>
<gene>
    <name evidence="3" type="ORF">HYDPIDRAFT_176205</name>
</gene>
<accession>A0A0C9WDN4</accession>
<feature type="region of interest" description="Disordered" evidence="1">
    <location>
        <begin position="1"/>
        <end position="23"/>
    </location>
</feature>
<dbReference type="PANTHER" id="PTHR43842:SF2">
    <property type="entry name" value="PROPIONYL-COA CARBOXYLASE BETA CHAIN, MITOCHONDRIAL"/>
    <property type="match status" value="1"/>
</dbReference>
<dbReference type="EMBL" id="KN839852">
    <property type="protein sequence ID" value="KIJ63181.1"/>
    <property type="molecule type" value="Genomic_DNA"/>
</dbReference>
<dbReference type="AlphaFoldDB" id="A0A0C9WDN4"/>
<protein>
    <recommendedName>
        <fullName evidence="2">CoA carboxyltransferase C-terminal domain-containing protein</fullName>
    </recommendedName>
</protein>
<dbReference type="PROSITE" id="PS50989">
    <property type="entry name" value="COA_CT_CTER"/>
    <property type="match status" value="1"/>
</dbReference>
<dbReference type="HOGENOM" id="CLU_018822_6_1_1"/>
<proteinExistence type="predicted"/>
<name>A0A0C9WDN4_9AGAM</name>
<evidence type="ECO:0000256" key="1">
    <source>
        <dbReference type="SAM" id="MobiDB-lite"/>
    </source>
</evidence>
<dbReference type="GO" id="GO:0004658">
    <property type="term" value="F:propionyl-CoA carboxylase activity"/>
    <property type="evidence" value="ECO:0007669"/>
    <property type="project" value="TreeGrafter"/>
</dbReference>
<dbReference type="Gene3D" id="3.90.226.10">
    <property type="entry name" value="2-enoyl-CoA Hydratase, Chain A, domain 1"/>
    <property type="match status" value="2"/>
</dbReference>
<evidence type="ECO:0000313" key="3">
    <source>
        <dbReference type="EMBL" id="KIJ63181.1"/>
    </source>
</evidence>
<dbReference type="OrthoDB" id="439921at2759"/>
<feature type="compositionally biased region" description="Basic and acidic residues" evidence="1">
    <location>
        <begin position="1"/>
        <end position="10"/>
    </location>
</feature>
<feature type="domain" description="CoA carboxyltransferase C-terminal" evidence="2">
    <location>
        <begin position="286"/>
        <end position="566"/>
    </location>
</feature>
<dbReference type="PANTHER" id="PTHR43842">
    <property type="entry name" value="PROPIONYL-COA CARBOXYLASE BETA CHAIN"/>
    <property type="match status" value="1"/>
</dbReference>
<organism evidence="3 4">
    <name type="scientific">Hydnomerulius pinastri MD-312</name>
    <dbReference type="NCBI Taxonomy" id="994086"/>
    <lineage>
        <taxon>Eukaryota</taxon>
        <taxon>Fungi</taxon>
        <taxon>Dikarya</taxon>
        <taxon>Basidiomycota</taxon>
        <taxon>Agaricomycotina</taxon>
        <taxon>Agaricomycetes</taxon>
        <taxon>Agaricomycetidae</taxon>
        <taxon>Boletales</taxon>
        <taxon>Boletales incertae sedis</taxon>
        <taxon>Leucogyrophana</taxon>
    </lineage>
</organism>
<reference evidence="3 4" key="1">
    <citation type="submission" date="2014-04" db="EMBL/GenBank/DDBJ databases">
        <title>Evolutionary Origins and Diversification of the Mycorrhizal Mutualists.</title>
        <authorList>
            <consortium name="DOE Joint Genome Institute"/>
            <consortium name="Mycorrhizal Genomics Consortium"/>
            <person name="Kohler A."/>
            <person name="Kuo A."/>
            <person name="Nagy L.G."/>
            <person name="Floudas D."/>
            <person name="Copeland A."/>
            <person name="Barry K.W."/>
            <person name="Cichocki N."/>
            <person name="Veneault-Fourrey C."/>
            <person name="LaButti K."/>
            <person name="Lindquist E.A."/>
            <person name="Lipzen A."/>
            <person name="Lundell T."/>
            <person name="Morin E."/>
            <person name="Murat C."/>
            <person name="Riley R."/>
            <person name="Ohm R."/>
            <person name="Sun H."/>
            <person name="Tunlid A."/>
            <person name="Henrissat B."/>
            <person name="Grigoriev I.V."/>
            <person name="Hibbett D.S."/>
            <person name="Martin F."/>
        </authorList>
    </citation>
    <scope>NUCLEOTIDE SEQUENCE [LARGE SCALE GENOMIC DNA]</scope>
    <source>
        <strain evidence="3 4">MD-312</strain>
    </source>
</reference>